<keyword evidence="2" id="KW-0732">Signal</keyword>
<accession>A0AAE1GS65</accession>
<proteinExistence type="predicted"/>
<dbReference type="AlphaFoldDB" id="A0AAE1GS65"/>
<evidence type="ECO:0000313" key="3">
    <source>
        <dbReference type="EMBL" id="KAK3908277.1"/>
    </source>
</evidence>
<organism evidence="3 4">
    <name type="scientific">Frankliniella fusca</name>
    <dbReference type="NCBI Taxonomy" id="407009"/>
    <lineage>
        <taxon>Eukaryota</taxon>
        <taxon>Metazoa</taxon>
        <taxon>Ecdysozoa</taxon>
        <taxon>Arthropoda</taxon>
        <taxon>Hexapoda</taxon>
        <taxon>Insecta</taxon>
        <taxon>Pterygota</taxon>
        <taxon>Neoptera</taxon>
        <taxon>Paraneoptera</taxon>
        <taxon>Thysanoptera</taxon>
        <taxon>Terebrantia</taxon>
        <taxon>Thripoidea</taxon>
        <taxon>Thripidae</taxon>
        <taxon>Frankliniella</taxon>
    </lineage>
</organism>
<keyword evidence="4" id="KW-1185">Reference proteome</keyword>
<feature type="compositionally biased region" description="Basic and acidic residues" evidence="1">
    <location>
        <begin position="247"/>
        <end position="262"/>
    </location>
</feature>
<feature type="compositionally biased region" description="Basic and acidic residues" evidence="1">
    <location>
        <begin position="269"/>
        <end position="281"/>
    </location>
</feature>
<sequence length="706" mass="79530">MRHFCLLAVVLLILFLMPKMKLRVSSFAMNQRRIFDGQCVSGNHLPSLAKVSPDVLIAFKLTLGDIFDINNALAKIANNPKIVSPGNPPPTDDFSLPENFEPREGTTAVVRNINDVSNSSNTALSTCASVSVNAIETHEKGPSLDASDSGDSDDDSDFVKSDDEIFKGFANCNEVREMSQLERVSNKNKILNYNRLTEIGMSAPKPVIVTGCSSRSSKRHHSDNGCDSSPKKSKRMKKSRKAKSPLSRKDGKSHSKKDDISHMRRSKSKDKPKQAIEEDLRPYQSSSLTNTEQAKITAFLENPLNRKFSIPALLELNDDEALNPVIATLNSEGILFGKNLSKLLDYLVNHLYEMASDPNNVTAELREAMAVSLVACFPKFGQPMGEDSNPWSWLYNRKHNTGKLANIVAHRQTKQKSRLRGGGTREKKKPPQVKERAPKLSAIHEMQLSVEARFLRALLNVDTSRKDIELGMKNTFMERRKIIESQDYTNSAVIDAWPHLKSFRGEMIDLEFGLLHPEQSKNLIKNFHTIVLPLLKLAENKEKFPSVQFYSDVTLQAMIVLSQFLPKPKRCYDYETSMNPIPDINDFLQIVPVGSNVQYEINEKRTKSKHPIQPYLLGVGTEKKIESIILVLGDSQSVQLPPGVQVLKAIDLLVKAHYVLNTHYVLGWKNVYRFLEVHMYKLKPSGSRLSTFTEHYLQLVNMQCNQ</sequence>
<evidence type="ECO:0000256" key="1">
    <source>
        <dbReference type="SAM" id="MobiDB-lite"/>
    </source>
</evidence>
<feature type="region of interest" description="Disordered" evidence="1">
    <location>
        <begin position="411"/>
        <end position="438"/>
    </location>
</feature>
<reference evidence="3" key="2">
    <citation type="journal article" date="2023" name="BMC Genomics">
        <title>Pest status, molecular evolution, and epigenetic factors derived from the genome assembly of Frankliniella fusca, a thysanopteran phytovirus vector.</title>
        <authorList>
            <person name="Catto M.A."/>
            <person name="Labadie P.E."/>
            <person name="Jacobson A.L."/>
            <person name="Kennedy G.G."/>
            <person name="Srinivasan R."/>
            <person name="Hunt B.G."/>
        </authorList>
    </citation>
    <scope>NUCLEOTIDE SEQUENCE</scope>
    <source>
        <strain evidence="3">PL_HMW_Pooled</strain>
    </source>
</reference>
<comment type="caution">
    <text evidence="3">The sequence shown here is derived from an EMBL/GenBank/DDBJ whole genome shotgun (WGS) entry which is preliminary data.</text>
</comment>
<dbReference type="Proteomes" id="UP001219518">
    <property type="component" value="Unassembled WGS sequence"/>
</dbReference>
<dbReference type="PANTHER" id="PTHR31025">
    <property type="entry name" value="SI:CH211-196P9.1-RELATED"/>
    <property type="match status" value="1"/>
</dbReference>
<dbReference type="PANTHER" id="PTHR31025:SF9">
    <property type="entry name" value="SI:DKEY-286J15.1"/>
    <property type="match status" value="1"/>
</dbReference>
<feature type="signal peptide" evidence="2">
    <location>
        <begin position="1"/>
        <end position="21"/>
    </location>
</feature>
<feature type="chain" id="PRO_5042064237" evidence="2">
    <location>
        <begin position="22"/>
        <end position="706"/>
    </location>
</feature>
<feature type="compositionally biased region" description="Basic residues" evidence="1">
    <location>
        <begin position="231"/>
        <end position="243"/>
    </location>
</feature>
<reference evidence="3" key="1">
    <citation type="submission" date="2021-07" db="EMBL/GenBank/DDBJ databases">
        <authorList>
            <person name="Catto M.A."/>
            <person name="Jacobson A."/>
            <person name="Kennedy G."/>
            <person name="Labadie P."/>
            <person name="Hunt B.G."/>
            <person name="Srinivasan R."/>
        </authorList>
    </citation>
    <scope>NUCLEOTIDE SEQUENCE</scope>
    <source>
        <strain evidence="3">PL_HMW_Pooled</strain>
        <tissue evidence="3">Head</tissue>
    </source>
</reference>
<name>A0AAE1GS65_9NEOP</name>
<dbReference type="EMBL" id="JAHWGI010000034">
    <property type="protein sequence ID" value="KAK3908277.1"/>
    <property type="molecule type" value="Genomic_DNA"/>
</dbReference>
<feature type="region of interest" description="Disordered" evidence="1">
    <location>
        <begin position="209"/>
        <end position="289"/>
    </location>
</feature>
<evidence type="ECO:0000256" key="2">
    <source>
        <dbReference type="SAM" id="SignalP"/>
    </source>
</evidence>
<gene>
    <name evidence="3" type="ORF">KUF71_003238</name>
</gene>
<evidence type="ECO:0000313" key="4">
    <source>
        <dbReference type="Proteomes" id="UP001219518"/>
    </source>
</evidence>
<protein>
    <submittedName>
        <fullName evidence="3">Nitrate reductase</fullName>
    </submittedName>
</protein>
<feature type="region of interest" description="Disordered" evidence="1">
    <location>
        <begin position="139"/>
        <end position="158"/>
    </location>
</feature>